<reference evidence="3" key="1">
    <citation type="submission" date="2018-01" db="EMBL/GenBank/DDBJ databases">
        <title>Draft Genome Sequence of the Radioresistant Bacterium Deinococcus aerius TR0125, Isolated from the Higher Atmosphere above Japan.</title>
        <authorList>
            <person name="Satoh K."/>
            <person name="Arai H."/>
            <person name="Sanzen T."/>
            <person name="Kawaguchi Y."/>
            <person name="Hayashi H."/>
            <person name="Yokobori S."/>
            <person name="Yamagishi A."/>
            <person name="Oono Y."/>
            <person name="Narumi I."/>
        </authorList>
    </citation>
    <scope>NUCLEOTIDE SEQUENCE [LARGE SCALE GENOMIC DNA]</scope>
    <source>
        <strain evidence="3">TR0125</strain>
    </source>
</reference>
<organism evidence="2 3">
    <name type="scientific">Deinococcus aerius</name>
    <dbReference type="NCBI Taxonomy" id="200253"/>
    <lineage>
        <taxon>Bacteria</taxon>
        <taxon>Thermotogati</taxon>
        <taxon>Deinococcota</taxon>
        <taxon>Deinococci</taxon>
        <taxon>Deinococcales</taxon>
        <taxon>Deinococcaceae</taxon>
        <taxon>Deinococcus</taxon>
    </lineage>
</organism>
<dbReference type="OrthoDB" id="67581at2"/>
<dbReference type="AlphaFoldDB" id="A0A2I9DQK3"/>
<evidence type="ECO:0000313" key="3">
    <source>
        <dbReference type="Proteomes" id="UP000236569"/>
    </source>
</evidence>
<name>A0A2I9DQK3_9DEIO</name>
<proteinExistence type="predicted"/>
<keyword evidence="1" id="KW-0732">Signal</keyword>
<comment type="caution">
    <text evidence="2">The sequence shown here is derived from an EMBL/GenBank/DDBJ whole genome shotgun (WGS) entry which is preliminary data.</text>
</comment>
<gene>
    <name evidence="2" type="ORF">DAERI_020104</name>
</gene>
<protein>
    <submittedName>
        <fullName evidence="2">Uncharacterized protein</fullName>
    </submittedName>
</protein>
<feature type="signal peptide" evidence="1">
    <location>
        <begin position="1"/>
        <end position="22"/>
    </location>
</feature>
<accession>A0A2I9DQK3</accession>
<dbReference type="RefSeq" id="WP_012173345.1">
    <property type="nucleotide sequence ID" value="NZ_BFAG01000002.1"/>
</dbReference>
<sequence>MTGTRWLLSCVLLGAVVSGALAQPGVYNVEGRITAWDHINRTFRLVYEGRTYTVSVQDATRYERSAWAARQADLRDEEHTLDEHDVWLTSSQFWSANRTGQFAEVYGTRTGSTVNASHVELFLR</sequence>
<dbReference type="Proteomes" id="UP000236569">
    <property type="component" value="Unassembled WGS sequence"/>
</dbReference>
<keyword evidence="3" id="KW-1185">Reference proteome</keyword>
<feature type="chain" id="PRO_5014329273" evidence="1">
    <location>
        <begin position="23"/>
        <end position="124"/>
    </location>
</feature>
<evidence type="ECO:0000256" key="1">
    <source>
        <dbReference type="SAM" id="SignalP"/>
    </source>
</evidence>
<evidence type="ECO:0000313" key="2">
    <source>
        <dbReference type="EMBL" id="GBF04507.1"/>
    </source>
</evidence>
<dbReference type="EMBL" id="BFAG01000002">
    <property type="protein sequence ID" value="GBF04507.1"/>
    <property type="molecule type" value="Genomic_DNA"/>
</dbReference>